<dbReference type="SUPFAM" id="SSF56371">
    <property type="entry name" value="Ribosome inactivating proteins (RIP)"/>
    <property type="match status" value="1"/>
</dbReference>
<keyword evidence="2" id="KW-0800">Toxin</keyword>
<sequence>MALLVALVAAVATFFTGVGTAQADTGNVHIAHVYVSMSAPYANQGQISRDWGTLLQSIRNAAGHWFRNESNITQDGNAIPHALIRADLNLTNAAGHQTELRLWFTPNNMYLRGFSTTSVDASSPANGDVTYYFNDSDFNLANEMNYLRNSSPERTLLPPATYVRLPYAGTYTAMARPADQGGPGVTRNNTQMSYSQLYDSVFQLAYLQRGTEQNGGSNFVTTARSLMRMIQITSEAARFRDVQGIVIQSMANHGMQYTMPLLQQELENDWRGLSRYAYDNENAGGHDVGPHVPYVTTVARALGYLALLYYPFQGSGA</sequence>
<feature type="signal peptide" evidence="5">
    <location>
        <begin position="1"/>
        <end position="23"/>
    </location>
</feature>
<evidence type="ECO:0000313" key="7">
    <source>
        <dbReference type="Proteomes" id="UP000502641"/>
    </source>
</evidence>
<keyword evidence="7" id="KW-1185">Reference proteome</keyword>
<dbReference type="InterPro" id="IPR016138">
    <property type="entry name" value="Ribosome_inactivat_prot_sub1"/>
</dbReference>
<evidence type="ECO:0000256" key="3">
    <source>
        <dbReference type="ARBA" id="ARBA00022801"/>
    </source>
</evidence>
<dbReference type="InterPro" id="IPR017988">
    <property type="entry name" value="Ribosome_inactivat_prot_CS"/>
</dbReference>
<dbReference type="KEGG" id="sarg:HKX69_12260"/>
<keyword evidence="3" id="KW-0378">Hydrolase</keyword>
<reference evidence="6 7" key="1">
    <citation type="submission" date="2020-05" db="EMBL/GenBank/DDBJ databases">
        <authorList>
            <person name="Li K."/>
        </authorList>
    </citation>
    <scope>NUCLEOTIDE SEQUENCE [LARGE SCALE GENOMIC DNA]</scope>
    <source>
        <strain evidence="7">jing01</strain>
    </source>
</reference>
<dbReference type="Gene3D" id="3.40.420.10">
    <property type="entry name" value="Ricin (A subunit), domain 1"/>
    <property type="match status" value="1"/>
</dbReference>
<dbReference type="AlphaFoldDB" id="A0A6M4PI23"/>
<dbReference type="EMBL" id="CP053189">
    <property type="protein sequence ID" value="QJS10197.1"/>
    <property type="molecule type" value="Genomic_DNA"/>
</dbReference>
<dbReference type="GO" id="GO:0017148">
    <property type="term" value="P:negative regulation of translation"/>
    <property type="evidence" value="ECO:0007669"/>
    <property type="project" value="UniProtKB-KW"/>
</dbReference>
<evidence type="ECO:0000313" key="6">
    <source>
        <dbReference type="EMBL" id="QJS10197.1"/>
    </source>
</evidence>
<evidence type="ECO:0008006" key="8">
    <source>
        <dbReference type="Google" id="ProtNLM"/>
    </source>
</evidence>
<dbReference type="InterPro" id="IPR036041">
    <property type="entry name" value="Ribosome-inact_prot_sf"/>
</dbReference>
<comment type="catalytic activity">
    <reaction evidence="1">
        <text>Endohydrolysis of the N-glycosidic bond at one specific adenosine on the 28S rRNA.</text>
        <dbReference type="EC" id="3.2.2.22"/>
    </reaction>
</comment>
<accession>A0A6M4PI23</accession>
<organism evidence="6 7">
    <name type="scientific">Streptomyces argyrophylli</name>
    <dbReference type="NCBI Taxonomy" id="2726118"/>
    <lineage>
        <taxon>Bacteria</taxon>
        <taxon>Bacillati</taxon>
        <taxon>Actinomycetota</taxon>
        <taxon>Actinomycetes</taxon>
        <taxon>Kitasatosporales</taxon>
        <taxon>Streptomycetaceae</taxon>
        <taxon>Streptomyces</taxon>
    </lineage>
</organism>
<evidence type="ECO:0000256" key="1">
    <source>
        <dbReference type="ARBA" id="ARBA00000237"/>
    </source>
</evidence>
<dbReference type="Pfam" id="PF00161">
    <property type="entry name" value="RIP"/>
    <property type="match status" value="1"/>
</dbReference>
<evidence type="ECO:0000256" key="2">
    <source>
        <dbReference type="ARBA" id="ARBA00022656"/>
    </source>
</evidence>
<dbReference type="InterPro" id="IPR001574">
    <property type="entry name" value="Ribosome_inactivat_prot"/>
</dbReference>
<dbReference type="Proteomes" id="UP000502641">
    <property type="component" value="Chromosome"/>
</dbReference>
<proteinExistence type="predicted"/>
<dbReference type="GO" id="GO:0030598">
    <property type="term" value="F:rRNA N-glycosylase activity"/>
    <property type="evidence" value="ECO:0007669"/>
    <property type="project" value="UniProtKB-EC"/>
</dbReference>
<gene>
    <name evidence="6" type="ORF">HKX69_12260</name>
</gene>
<evidence type="ECO:0000256" key="4">
    <source>
        <dbReference type="ARBA" id="ARBA00023193"/>
    </source>
</evidence>
<dbReference type="PROSITE" id="PS00275">
    <property type="entry name" value="SHIGA_RICIN"/>
    <property type="match status" value="1"/>
</dbReference>
<keyword evidence="4" id="KW-0652">Protein synthesis inhibitor</keyword>
<feature type="chain" id="PRO_5027002308" description="rRNA N-glycosylase" evidence="5">
    <location>
        <begin position="24"/>
        <end position="317"/>
    </location>
</feature>
<evidence type="ECO:0000256" key="5">
    <source>
        <dbReference type="SAM" id="SignalP"/>
    </source>
</evidence>
<protein>
    <recommendedName>
        <fullName evidence="8">rRNA N-glycosylase</fullName>
    </recommendedName>
</protein>
<name>A0A6M4PI23_9ACTN</name>
<dbReference type="RefSeq" id="WP_171153181.1">
    <property type="nucleotide sequence ID" value="NZ_CP053189.1"/>
</dbReference>
<keyword evidence="5" id="KW-0732">Signal</keyword>
<dbReference type="GO" id="GO:0090729">
    <property type="term" value="F:toxin activity"/>
    <property type="evidence" value="ECO:0007669"/>
    <property type="project" value="UniProtKB-KW"/>
</dbReference>